<reference evidence="6" key="1">
    <citation type="submission" date="2018-05" db="EMBL/GenBank/DDBJ databases">
        <authorList>
            <person name="Lanie J.A."/>
            <person name="Ng W.-L."/>
            <person name="Kazmierczak K.M."/>
            <person name="Andrzejewski T.M."/>
            <person name="Davidsen T.M."/>
            <person name="Wayne K.J."/>
            <person name="Tettelin H."/>
            <person name="Glass J.I."/>
            <person name="Rusch D."/>
            <person name="Podicherti R."/>
            <person name="Tsui H.-C.T."/>
            <person name="Winkler M.E."/>
        </authorList>
    </citation>
    <scope>NUCLEOTIDE SEQUENCE</scope>
</reference>
<dbReference type="GO" id="GO:0016887">
    <property type="term" value="F:ATP hydrolysis activity"/>
    <property type="evidence" value="ECO:0007669"/>
    <property type="project" value="InterPro"/>
</dbReference>
<gene>
    <name evidence="6" type="ORF">METZ01_LOCUS48494</name>
</gene>
<evidence type="ECO:0000256" key="2">
    <source>
        <dbReference type="ARBA" id="ARBA00022741"/>
    </source>
</evidence>
<evidence type="ECO:0000259" key="5">
    <source>
        <dbReference type="PROSITE" id="PS50893"/>
    </source>
</evidence>
<accession>A0A381RUV1</accession>
<feature type="compositionally biased region" description="Basic and acidic residues" evidence="4">
    <location>
        <begin position="293"/>
        <end position="336"/>
    </location>
</feature>
<dbReference type="GO" id="GO:0005524">
    <property type="term" value="F:ATP binding"/>
    <property type="evidence" value="ECO:0007669"/>
    <property type="project" value="UniProtKB-KW"/>
</dbReference>
<protein>
    <recommendedName>
        <fullName evidence="5">ABC transporter domain-containing protein</fullName>
    </recommendedName>
</protein>
<dbReference type="InterPro" id="IPR027417">
    <property type="entry name" value="P-loop_NTPase"/>
</dbReference>
<dbReference type="AlphaFoldDB" id="A0A381RUV1"/>
<name>A0A381RUV1_9ZZZZ</name>
<dbReference type="PANTHER" id="PTHR42734">
    <property type="entry name" value="METAL TRANSPORT SYSTEM ATP-BINDING PROTEIN TM_0124-RELATED"/>
    <property type="match status" value="1"/>
</dbReference>
<dbReference type="InterPro" id="IPR050153">
    <property type="entry name" value="Metal_Ion_Import_ABC"/>
</dbReference>
<feature type="domain" description="ABC transporter" evidence="5">
    <location>
        <begin position="16"/>
        <end position="247"/>
    </location>
</feature>
<dbReference type="CDD" id="cd03235">
    <property type="entry name" value="ABC_Metallic_Cations"/>
    <property type="match status" value="1"/>
</dbReference>
<evidence type="ECO:0000256" key="1">
    <source>
        <dbReference type="ARBA" id="ARBA00022448"/>
    </source>
</evidence>
<organism evidence="6">
    <name type="scientific">marine metagenome</name>
    <dbReference type="NCBI Taxonomy" id="408172"/>
    <lineage>
        <taxon>unclassified sequences</taxon>
        <taxon>metagenomes</taxon>
        <taxon>ecological metagenomes</taxon>
    </lineage>
</organism>
<evidence type="ECO:0000313" key="6">
    <source>
        <dbReference type="EMBL" id="SUZ95640.1"/>
    </source>
</evidence>
<keyword evidence="1" id="KW-0813">Transport</keyword>
<proteinExistence type="predicted"/>
<dbReference type="PROSITE" id="PS00211">
    <property type="entry name" value="ABC_TRANSPORTER_1"/>
    <property type="match status" value="1"/>
</dbReference>
<keyword evidence="2" id="KW-0547">Nucleotide-binding</keyword>
<dbReference type="InterPro" id="IPR003593">
    <property type="entry name" value="AAA+_ATPase"/>
</dbReference>
<dbReference type="FunFam" id="3.40.50.300:FF:000134">
    <property type="entry name" value="Iron-enterobactin ABC transporter ATP-binding protein"/>
    <property type="match status" value="1"/>
</dbReference>
<evidence type="ECO:0000256" key="3">
    <source>
        <dbReference type="ARBA" id="ARBA00022840"/>
    </source>
</evidence>
<dbReference type="Pfam" id="PF00005">
    <property type="entry name" value="ABC_tran"/>
    <property type="match status" value="1"/>
</dbReference>
<dbReference type="SUPFAM" id="SSF52540">
    <property type="entry name" value="P-loop containing nucleoside triphosphate hydrolases"/>
    <property type="match status" value="1"/>
</dbReference>
<dbReference type="EMBL" id="UINC01002342">
    <property type="protein sequence ID" value="SUZ95640.1"/>
    <property type="molecule type" value="Genomic_DNA"/>
</dbReference>
<dbReference type="SMART" id="SM00382">
    <property type="entry name" value="AAA"/>
    <property type="match status" value="1"/>
</dbReference>
<evidence type="ECO:0000256" key="4">
    <source>
        <dbReference type="SAM" id="MobiDB-lite"/>
    </source>
</evidence>
<sequence length="349" mass="38222">MLHPMPHQSGPGVPIVEIDAVTCGYEKQRVLTDVSLSIMPGDFVGLLGPSGSGKTTLLRTVLGAVDIYEGEVMVNGVSTAKKRPRVGYVPQLETIDWNFPVTVQEVVMMGRTMENRLFPWYRKEEKELAAEMMERLGILALAKRHIRELSGGQQQRVFLARALISNPQLLLLDEPTSGVDIKTRDDVMHLLHDLNHDGVTIIITTHEINAVAVHLPWIVCLAGRILAEGPPSEVITTEVLRLTYGAEMPVIHYDGMTIVAESPHSYGGDGDTNGQTSLPPVHVHEPGGNPEDEVGHSREHGFDPEIEASHVRDHRHGSEHDSSHSHDHVRPDHGHDAGLAGSNGETSHV</sequence>
<dbReference type="PROSITE" id="PS50893">
    <property type="entry name" value="ABC_TRANSPORTER_2"/>
    <property type="match status" value="1"/>
</dbReference>
<keyword evidence="3" id="KW-0067">ATP-binding</keyword>
<feature type="region of interest" description="Disordered" evidence="4">
    <location>
        <begin position="262"/>
        <end position="349"/>
    </location>
</feature>
<dbReference type="InterPro" id="IPR017871">
    <property type="entry name" value="ABC_transporter-like_CS"/>
</dbReference>
<dbReference type="InterPro" id="IPR003439">
    <property type="entry name" value="ABC_transporter-like_ATP-bd"/>
</dbReference>
<dbReference type="Gene3D" id="3.40.50.300">
    <property type="entry name" value="P-loop containing nucleotide triphosphate hydrolases"/>
    <property type="match status" value="1"/>
</dbReference>